<dbReference type="Proteomes" id="UP000494205">
    <property type="component" value="Unassembled WGS sequence"/>
</dbReference>
<reference evidence="1 2" key="1">
    <citation type="submission" date="2020-04" db="EMBL/GenBank/DDBJ databases">
        <authorList>
            <person name="De Canck E."/>
        </authorList>
    </citation>
    <scope>NUCLEOTIDE SEQUENCE [LARGE SCALE GENOMIC DNA]</scope>
    <source>
        <strain evidence="1 2">LMG 27174</strain>
    </source>
</reference>
<gene>
    <name evidence="1" type="ORF">LMG27174_05419</name>
</gene>
<evidence type="ECO:0000313" key="2">
    <source>
        <dbReference type="Proteomes" id="UP000494205"/>
    </source>
</evidence>
<name>A0A6J5C8A8_9BURK</name>
<proteinExistence type="predicted"/>
<accession>A0A6J5C8A8</accession>
<protein>
    <submittedName>
        <fullName evidence="1">Uncharacterized protein</fullName>
    </submittedName>
</protein>
<evidence type="ECO:0000313" key="1">
    <source>
        <dbReference type="EMBL" id="CAB3726599.1"/>
    </source>
</evidence>
<dbReference type="EMBL" id="CADIJZ010000024">
    <property type="protein sequence ID" value="CAB3726599.1"/>
    <property type="molecule type" value="Genomic_DNA"/>
</dbReference>
<sequence>MRLMLRYMHSIITLVAQIPAMLGAPEPGAPPSTNT</sequence>
<organism evidence="1 2">
    <name type="scientific">Paraburkholderia rhynchosiae</name>
    <dbReference type="NCBI Taxonomy" id="487049"/>
    <lineage>
        <taxon>Bacteria</taxon>
        <taxon>Pseudomonadati</taxon>
        <taxon>Pseudomonadota</taxon>
        <taxon>Betaproteobacteria</taxon>
        <taxon>Burkholderiales</taxon>
        <taxon>Burkholderiaceae</taxon>
        <taxon>Paraburkholderia</taxon>
    </lineage>
</organism>
<dbReference type="AlphaFoldDB" id="A0A6J5C8A8"/>